<gene>
    <name evidence="2" type="ORF">AAW51_0521</name>
</gene>
<dbReference type="STRING" id="413882.AAW51_0521"/>
<dbReference type="OrthoDB" id="287782at2"/>
<dbReference type="Proteomes" id="UP000035352">
    <property type="component" value="Chromosome"/>
</dbReference>
<feature type="transmembrane region" description="Helical" evidence="1">
    <location>
        <begin position="12"/>
        <end position="32"/>
    </location>
</feature>
<name>A0A0G3BCZ5_9BURK</name>
<keyword evidence="3" id="KW-1185">Reference proteome</keyword>
<feature type="transmembrane region" description="Helical" evidence="1">
    <location>
        <begin position="80"/>
        <end position="101"/>
    </location>
</feature>
<protein>
    <submittedName>
        <fullName evidence="2">Uncharacterized protein</fullName>
    </submittedName>
</protein>
<sequence>MRHLHLPPTLHRVLTVTLSASFAANAVLMLALPRWWYDSVPGVALRGPFNLHFIHDIGVAYLAASVGLAWRAWSPAGAPAALVAALFLGLHAAVHVVDLLAGRCGWESAKVDIVSVLLPAVLAAVVAPGGNAAAARSAPRT</sequence>
<reference evidence="2 3" key="1">
    <citation type="submission" date="2015-05" db="EMBL/GenBank/DDBJ databases">
        <authorList>
            <person name="Tang B."/>
            <person name="Yu Y."/>
        </authorList>
    </citation>
    <scope>NUCLEOTIDE SEQUENCE [LARGE SCALE GENOMIC DNA]</scope>
    <source>
        <strain evidence="2 3">DSM 7029</strain>
    </source>
</reference>
<keyword evidence="1" id="KW-0472">Membrane</keyword>
<feature type="transmembrane region" description="Helical" evidence="1">
    <location>
        <begin position="52"/>
        <end position="73"/>
    </location>
</feature>
<evidence type="ECO:0000313" key="2">
    <source>
        <dbReference type="EMBL" id="AKJ27212.1"/>
    </source>
</evidence>
<proteinExistence type="predicted"/>
<evidence type="ECO:0000256" key="1">
    <source>
        <dbReference type="SAM" id="Phobius"/>
    </source>
</evidence>
<keyword evidence="1" id="KW-0812">Transmembrane</keyword>
<feature type="transmembrane region" description="Helical" evidence="1">
    <location>
        <begin position="113"/>
        <end position="134"/>
    </location>
</feature>
<keyword evidence="1" id="KW-1133">Transmembrane helix</keyword>
<dbReference type="EMBL" id="CP011371">
    <property type="protein sequence ID" value="AKJ27212.1"/>
    <property type="molecule type" value="Genomic_DNA"/>
</dbReference>
<accession>A0A0G3BCZ5</accession>
<dbReference type="KEGG" id="pbh:AAW51_0521"/>
<dbReference type="AlphaFoldDB" id="A0A0G3BCZ5"/>
<evidence type="ECO:0000313" key="3">
    <source>
        <dbReference type="Proteomes" id="UP000035352"/>
    </source>
</evidence>
<dbReference type="RefSeq" id="WP_047193365.1">
    <property type="nucleotide sequence ID" value="NZ_CP011371.1"/>
</dbReference>
<organism evidence="2 3">
    <name type="scientific">Caldimonas brevitalea</name>
    <dbReference type="NCBI Taxonomy" id="413882"/>
    <lineage>
        <taxon>Bacteria</taxon>
        <taxon>Pseudomonadati</taxon>
        <taxon>Pseudomonadota</taxon>
        <taxon>Betaproteobacteria</taxon>
        <taxon>Burkholderiales</taxon>
        <taxon>Sphaerotilaceae</taxon>
        <taxon>Caldimonas</taxon>
    </lineage>
</organism>